<accession>K1XYU1</accession>
<dbReference type="EMBL" id="AMFJ01034151">
    <property type="protein sequence ID" value="EKD30116.1"/>
    <property type="molecule type" value="Genomic_DNA"/>
</dbReference>
<gene>
    <name evidence="2" type="ORF">ACD_78C00151G0001</name>
</gene>
<comment type="caution">
    <text evidence="2">The sequence shown here is derived from an EMBL/GenBank/DDBJ whole genome shotgun (WGS) entry which is preliminary data.</text>
</comment>
<evidence type="ECO:0000313" key="2">
    <source>
        <dbReference type="EMBL" id="EKD30116.1"/>
    </source>
</evidence>
<keyword evidence="1" id="KW-1133">Transmembrane helix</keyword>
<dbReference type="AlphaFoldDB" id="K1XYU1"/>
<reference evidence="2" key="1">
    <citation type="journal article" date="2012" name="Science">
        <title>Fermentation, hydrogen, and sulfur metabolism in multiple uncultivated bacterial phyla.</title>
        <authorList>
            <person name="Wrighton K.C."/>
            <person name="Thomas B.C."/>
            <person name="Sharon I."/>
            <person name="Miller C.S."/>
            <person name="Castelle C.J."/>
            <person name="VerBerkmoes N.C."/>
            <person name="Wilkins M.J."/>
            <person name="Hettich R.L."/>
            <person name="Lipton M.S."/>
            <person name="Williams K.H."/>
            <person name="Long P.E."/>
            <person name="Banfield J.F."/>
        </authorList>
    </citation>
    <scope>NUCLEOTIDE SEQUENCE [LARGE SCALE GENOMIC DNA]</scope>
</reference>
<organism evidence="2">
    <name type="scientific">uncultured bacterium</name>
    <name type="common">gcode 4</name>
    <dbReference type="NCBI Taxonomy" id="1234023"/>
    <lineage>
        <taxon>Bacteria</taxon>
        <taxon>environmental samples</taxon>
    </lineage>
</organism>
<name>K1XYU1_9BACT</name>
<keyword evidence="1" id="KW-0472">Membrane</keyword>
<evidence type="ECO:0000256" key="1">
    <source>
        <dbReference type="SAM" id="Phobius"/>
    </source>
</evidence>
<keyword evidence="1" id="KW-0812">Transmembrane</keyword>
<feature type="non-terminal residue" evidence="2">
    <location>
        <position position="141"/>
    </location>
</feature>
<proteinExistence type="predicted"/>
<feature type="transmembrane region" description="Helical" evidence="1">
    <location>
        <begin position="120"/>
        <end position="140"/>
    </location>
</feature>
<sequence>MVEYCIDHICMNKYPVLNSARRVKFIIECRCCRADKDNLIFYKIRIILSVIDVHKRNFLKLRSIREIIYENISRIIGRIWNLYAHESSFKWIYRSSEFERSDILRRIQIKIFLKNLKWKSLISLFLGYYAVYGRIVGIYFR</sequence>
<protein>
    <submittedName>
        <fullName evidence="2">Uncharacterized protein</fullName>
    </submittedName>
</protein>